<accession>A0A0S1XEX0</accession>
<dbReference type="GeneID" id="26137560"/>
<protein>
    <submittedName>
        <fullName evidence="1">Uncharacterized protein</fullName>
    </submittedName>
</protein>
<name>A0A0S1XEX0_THEBA</name>
<dbReference type="AlphaFoldDB" id="A0A0S1XEX0"/>
<gene>
    <name evidence="1" type="ORF">TBCH5v1_2345</name>
</gene>
<organism evidence="1 2">
    <name type="scientific">Thermococcus barophilus</name>
    <dbReference type="NCBI Taxonomy" id="55802"/>
    <lineage>
        <taxon>Archaea</taxon>
        <taxon>Methanobacteriati</taxon>
        <taxon>Methanobacteriota</taxon>
        <taxon>Thermococci</taxon>
        <taxon>Thermococcales</taxon>
        <taxon>Thermococcaceae</taxon>
        <taxon>Thermococcus</taxon>
    </lineage>
</organism>
<evidence type="ECO:0000313" key="1">
    <source>
        <dbReference type="EMBL" id="ALM76240.1"/>
    </source>
</evidence>
<evidence type="ECO:0000313" key="2">
    <source>
        <dbReference type="Proteomes" id="UP000066042"/>
    </source>
</evidence>
<dbReference type="PATRIC" id="fig|55802.8.peg.2325"/>
<dbReference type="Proteomes" id="UP000066042">
    <property type="component" value="Chromosome"/>
</dbReference>
<reference evidence="1 2" key="1">
    <citation type="journal article" date="2016" name="Genome Announc.">
        <title>Complete genome sequence of the hyperthermophilic and piezophilic archaeon Thermococcus barophilus Ch5, capable of growth at the expense of hydrogenogenesis from carbon monoxide and formate.</title>
        <authorList>
            <person name="Oger P."/>
            <person name="Sokolova T.G."/>
            <person name="Kozhevnikova D.A."/>
            <person name="Taranov E.A."/>
            <person name="Vannier P."/>
            <person name="Lee H.S."/>
            <person name="Kwon K.K."/>
            <person name="Kang S.G."/>
            <person name="Lee J.H."/>
            <person name="Bonch-Osmolovskaya E.A."/>
            <person name="Lebedinsky A.V."/>
        </authorList>
    </citation>
    <scope>NUCLEOTIDE SEQUENCE [LARGE SCALE GENOMIC DNA]</scope>
    <source>
        <strain evidence="2">Ch5</strain>
    </source>
</reference>
<dbReference type="EMBL" id="CP013050">
    <property type="protein sequence ID" value="ALM76240.1"/>
    <property type="molecule type" value="Genomic_DNA"/>
</dbReference>
<proteinExistence type="predicted"/>
<dbReference type="STRING" id="55802.TBCH5v1_2345"/>
<dbReference type="RefSeq" id="WP_145973222.1">
    <property type="nucleotide sequence ID" value="NZ_CP013050.1"/>
</dbReference>
<sequence>MRAMALSLYRVVTFVRGSDFESVATFVVLARNSERAEELVRSFLKRDDIKEFSIVEVDTEPTHEHVLGVIVT</sequence>